<dbReference type="Proteomes" id="UP000566995">
    <property type="component" value="Unassembled WGS sequence"/>
</dbReference>
<evidence type="ECO:0000313" key="1">
    <source>
        <dbReference type="EMBL" id="MBB4861734.1"/>
    </source>
</evidence>
<sequence>MQISVVMRNLTPVHSSDPVKSTIDLDGKIDKGKGFPLVRMRTLKVPVDVVDGAPSTAYLPILPSNTMRNALRRSILDTVFGSLRGRASLSIGAYAATCTGSSSGNPEGVPATFDETLAVRGHVFFGLFGGGPRLIKSRMGVDNLYPIHRDAARFLGDGHEERMRADKILDVVWKRRVDPIEKCTGEQLEEMITNPRESITGWAINAQARKAKGKSEEGDETANTRGLNAFNAQEVVIPGIDWAWKILLKNPTDAQVGLVLKGIQDIEHNVVQIGGGNAYGMGEMKIVEIRVDGVRYDPSSDQGMKWGDALGEALDQLSAKDFEDFVQPAKADA</sequence>
<comment type="caution">
    <text evidence="1">The sequence shown here is derived from an EMBL/GenBank/DDBJ whole genome shotgun (WGS) entry which is preliminary data.</text>
</comment>
<dbReference type="NCBIfam" id="TIGR03115">
    <property type="entry name" value="cas7_csf2"/>
    <property type="match status" value="1"/>
</dbReference>
<gene>
    <name evidence="1" type="ORF">HNP46_000545</name>
</gene>
<dbReference type="EMBL" id="JACHLI010000001">
    <property type="protein sequence ID" value="MBB4861734.1"/>
    <property type="molecule type" value="Genomic_DNA"/>
</dbReference>
<dbReference type="AlphaFoldDB" id="A0A7W7KFA1"/>
<dbReference type="InterPro" id="IPR017546">
    <property type="entry name" value="CRISPR-assoc_prot_Csf2"/>
</dbReference>
<evidence type="ECO:0000313" key="2">
    <source>
        <dbReference type="Proteomes" id="UP000566995"/>
    </source>
</evidence>
<organism evidence="1 2">
    <name type="scientific">Pseudomonas nitroreducens</name>
    <dbReference type="NCBI Taxonomy" id="46680"/>
    <lineage>
        <taxon>Bacteria</taxon>
        <taxon>Pseudomonadati</taxon>
        <taxon>Pseudomonadota</taxon>
        <taxon>Gammaproteobacteria</taxon>
        <taxon>Pseudomonadales</taxon>
        <taxon>Pseudomonadaceae</taxon>
        <taxon>Pseudomonas</taxon>
    </lineage>
</organism>
<protein>
    <submittedName>
        <fullName evidence="1">CRISPR type IV-associated protein Csf2</fullName>
    </submittedName>
</protein>
<dbReference type="RefSeq" id="WP_184585984.1">
    <property type="nucleotide sequence ID" value="NZ_JACHLI010000001.1"/>
</dbReference>
<name>A0A7W7KFA1_PSENT</name>
<reference evidence="1 2" key="1">
    <citation type="submission" date="2020-08" db="EMBL/GenBank/DDBJ databases">
        <title>Functional genomics of gut bacteria from endangered species of beetles.</title>
        <authorList>
            <person name="Carlos-Shanley C."/>
        </authorList>
    </citation>
    <scope>NUCLEOTIDE SEQUENCE [LARGE SCALE GENOMIC DNA]</scope>
    <source>
        <strain evidence="1 2">S00179</strain>
    </source>
</reference>
<accession>A0A7W7KFA1</accession>
<proteinExistence type="predicted"/>